<keyword evidence="2" id="KW-1185">Reference proteome</keyword>
<accession>A0A371CRY5</accession>
<dbReference type="Proteomes" id="UP000256964">
    <property type="component" value="Unassembled WGS sequence"/>
</dbReference>
<dbReference type="Pfam" id="PF14441">
    <property type="entry name" value="OTT_1508_deam"/>
    <property type="match status" value="1"/>
</dbReference>
<sequence>MNLNITSDPDWLFLVLYALRKKNQSQAPPQRARDEDDITTELEYSAPVLDSLASLLVREPGHTVAVAFTRLTIADPQAGPARLLVAQNAGSDVLELVQSHLTFIVDHLRKLRDVHVQDRPNRQPGETLTMYTKSPAGAKLAELQVSGEIALLKYSWKEIKSRFEEDGRYRMFLDLLEDVRGNPTHRRARYRDEERRALKALQDCSPEDRTHLDHVRDTIKGIHRLLSYNIASGPLDGPTDEDRKVLYELRRWFHLVHRRIADWSHVWSRCDAYLRVRYRPRKPEQQSEARRTSPKPFRVGQWLSEVVSVSADYVRIRRVATSSTMASLFFNDQGDPPEVVLVPDQEPQRSTTVSESDVKSTLRAAGWADIDDAHYVQFLAELSRDLTTLTGGAAESDSACSDSPLCPSVHPECVLLTHLHEELQEPIVPYIGISNPPCLMCDLYIESYRAATGISWSSRLPGTSLQLVPWRKPSTLSSGPDGITAATKAAISKMCEELMAQIFVEIELARYTLYRAAGPLKLADDWDG</sequence>
<dbReference type="EMBL" id="KZ857471">
    <property type="protein sequence ID" value="RDX43048.1"/>
    <property type="molecule type" value="Genomic_DNA"/>
</dbReference>
<dbReference type="OrthoDB" id="2757930at2759"/>
<reference evidence="1 2" key="1">
    <citation type="journal article" date="2018" name="Biotechnol. Biofuels">
        <title>Integrative visual omics of the white-rot fungus Polyporus brumalis exposes the biotechnological potential of its oxidative enzymes for delignifying raw plant biomass.</title>
        <authorList>
            <person name="Miyauchi S."/>
            <person name="Rancon A."/>
            <person name="Drula E."/>
            <person name="Hage H."/>
            <person name="Chaduli D."/>
            <person name="Favel A."/>
            <person name="Grisel S."/>
            <person name="Henrissat B."/>
            <person name="Herpoel-Gimbert I."/>
            <person name="Ruiz-Duenas F.J."/>
            <person name="Chevret D."/>
            <person name="Hainaut M."/>
            <person name="Lin J."/>
            <person name="Wang M."/>
            <person name="Pangilinan J."/>
            <person name="Lipzen A."/>
            <person name="Lesage-Meessen L."/>
            <person name="Navarro D."/>
            <person name="Riley R."/>
            <person name="Grigoriev I.V."/>
            <person name="Zhou S."/>
            <person name="Raouche S."/>
            <person name="Rosso M.N."/>
        </authorList>
    </citation>
    <scope>NUCLEOTIDE SEQUENCE [LARGE SCALE GENOMIC DNA]</scope>
    <source>
        <strain evidence="1 2">BRFM 1820</strain>
    </source>
</reference>
<proteinExistence type="predicted"/>
<dbReference type="STRING" id="139420.A0A371CRY5"/>
<gene>
    <name evidence="1" type="ORF">OH76DRAFT_1242900</name>
</gene>
<organism evidence="1 2">
    <name type="scientific">Lentinus brumalis</name>
    <dbReference type="NCBI Taxonomy" id="2498619"/>
    <lineage>
        <taxon>Eukaryota</taxon>
        <taxon>Fungi</taxon>
        <taxon>Dikarya</taxon>
        <taxon>Basidiomycota</taxon>
        <taxon>Agaricomycotina</taxon>
        <taxon>Agaricomycetes</taxon>
        <taxon>Polyporales</taxon>
        <taxon>Polyporaceae</taxon>
        <taxon>Lentinus</taxon>
    </lineage>
</organism>
<dbReference type="InterPro" id="IPR027796">
    <property type="entry name" value="OTT_1508_deam-like"/>
</dbReference>
<dbReference type="AlphaFoldDB" id="A0A371CRY5"/>
<evidence type="ECO:0000313" key="2">
    <source>
        <dbReference type="Proteomes" id="UP000256964"/>
    </source>
</evidence>
<name>A0A371CRY5_9APHY</name>
<protein>
    <submittedName>
        <fullName evidence="1">Uncharacterized protein</fullName>
    </submittedName>
</protein>
<evidence type="ECO:0000313" key="1">
    <source>
        <dbReference type="EMBL" id="RDX43048.1"/>
    </source>
</evidence>